<feature type="region of interest" description="Disordered" evidence="1">
    <location>
        <begin position="91"/>
        <end position="112"/>
    </location>
</feature>
<name>A0A9P6NI29_9BASI</name>
<feature type="compositionally biased region" description="Polar residues" evidence="1">
    <location>
        <begin position="171"/>
        <end position="198"/>
    </location>
</feature>
<evidence type="ECO:0000313" key="2">
    <source>
        <dbReference type="EMBL" id="KAG0146384.1"/>
    </source>
</evidence>
<keyword evidence="3" id="KW-1185">Reference proteome</keyword>
<dbReference type="EMBL" id="MU167261">
    <property type="protein sequence ID" value="KAG0146384.1"/>
    <property type="molecule type" value="Genomic_DNA"/>
</dbReference>
<feature type="region of interest" description="Disordered" evidence="1">
    <location>
        <begin position="53"/>
        <end position="72"/>
    </location>
</feature>
<feature type="compositionally biased region" description="Polar residues" evidence="1">
    <location>
        <begin position="1"/>
        <end position="11"/>
    </location>
</feature>
<feature type="region of interest" description="Disordered" evidence="1">
    <location>
        <begin position="163"/>
        <end position="232"/>
    </location>
</feature>
<dbReference type="AlphaFoldDB" id="A0A9P6NI29"/>
<proteinExistence type="predicted"/>
<dbReference type="Proteomes" id="UP000886653">
    <property type="component" value="Unassembled WGS sequence"/>
</dbReference>
<gene>
    <name evidence="2" type="ORF">CROQUDRAFT_519880</name>
</gene>
<reference evidence="2" key="1">
    <citation type="submission" date="2013-11" db="EMBL/GenBank/DDBJ databases">
        <title>Genome sequence of the fusiform rust pathogen reveals effectors for host alternation and coevolution with pine.</title>
        <authorList>
            <consortium name="DOE Joint Genome Institute"/>
            <person name="Smith K."/>
            <person name="Pendleton A."/>
            <person name="Kubisiak T."/>
            <person name="Anderson C."/>
            <person name="Salamov A."/>
            <person name="Aerts A."/>
            <person name="Riley R."/>
            <person name="Clum A."/>
            <person name="Lindquist E."/>
            <person name="Ence D."/>
            <person name="Campbell M."/>
            <person name="Kronenberg Z."/>
            <person name="Feau N."/>
            <person name="Dhillon B."/>
            <person name="Hamelin R."/>
            <person name="Burleigh J."/>
            <person name="Smith J."/>
            <person name="Yandell M."/>
            <person name="Nelson C."/>
            <person name="Grigoriev I."/>
            <person name="Davis J."/>
        </authorList>
    </citation>
    <scope>NUCLEOTIDE SEQUENCE</scope>
    <source>
        <strain evidence="2">G11</strain>
    </source>
</reference>
<organism evidence="2 3">
    <name type="scientific">Cronartium quercuum f. sp. fusiforme G11</name>
    <dbReference type="NCBI Taxonomy" id="708437"/>
    <lineage>
        <taxon>Eukaryota</taxon>
        <taxon>Fungi</taxon>
        <taxon>Dikarya</taxon>
        <taxon>Basidiomycota</taxon>
        <taxon>Pucciniomycotina</taxon>
        <taxon>Pucciniomycetes</taxon>
        <taxon>Pucciniales</taxon>
        <taxon>Coleosporiaceae</taxon>
        <taxon>Cronartium</taxon>
    </lineage>
</organism>
<accession>A0A9P6NI29</accession>
<evidence type="ECO:0000256" key="1">
    <source>
        <dbReference type="SAM" id="MobiDB-lite"/>
    </source>
</evidence>
<feature type="region of interest" description="Disordered" evidence="1">
    <location>
        <begin position="1"/>
        <end position="28"/>
    </location>
</feature>
<feature type="compositionally biased region" description="Basic and acidic residues" evidence="1">
    <location>
        <begin position="315"/>
        <end position="327"/>
    </location>
</feature>
<evidence type="ECO:0000313" key="3">
    <source>
        <dbReference type="Proteomes" id="UP000886653"/>
    </source>
</evidence>
<protein>
    <submittedName>
        <fullName evidence="2">Uncharacterized protein</fullName>
    </submittedName>
</protein>
<sequence>MPETTTNSEVNSAMDPRPRETIPNASPNLRVYVSRVPVPVLDHLHDPATLLPTAPDLSLNPPRTPVSQSSVTFSTPVPSLVLELDTTPLSLGLSEDEPKPKGYIRPGGNEPSGVNEQKLHSVASDQVFAACENTQARRGPWNVFGTFNADSRLLNLSKNSIIPNLPGKLRPNSTHRPISCENTQQTRSGLNRSQSARVPSSGASSLPPALSPPQTGPEPISRTVQGKKTRRVSAWLSPMKYDTDARELNVTETGKLQIKKSTPQDPTTETKVQEYKSEVKKVRRATLMSTLVSSWPGGSMSKSATTKTVPALADDSERASSTEDEKPNSPQSAESAEENLAKSAPNVIDAIDGSRSKRGRLFKRLRTIKLNQIW</sequence>
<feature type="region of interest" description="Disordered" evidence="1">
    <location>
        <begin position="293"/>
        <end position="356"/>
    </location>
</feature>
<dbReference type="OrthoDB" id="10434274at2759"/>
<comment type="caution">
    <text evidence="2">The sequence shown here is derived from an EMBL/GenBank/DDBJ whole genome shotgun (WGS) entry which is preliminary data.</text>
</comment>
<feature type="compositionally biased region" description="Low complexity" evidence="1">
    <location>
        <begin position="199"/>
        <end position="208"/>
    </location>
</feature>